<comment type="function">
    <text evidence="1">Binds to RNA polymerase (RNAP), stimulating transcription from principal, but not alternative sigma factor promoters.</text>
</comment>
<comment type="caution">
    <text evidence="3">The sequence shown here is derived from an EMBL/GenBank/DDBJ whole genome shotgun (WGS) entry which is preliminary data.</text>
</comment>
<dbReference type="EMBL" id="NAEP01000036">
    <property type="protein sequence ID" value="PDQ35301.1"/>
    <property type="molecule type" value="Genomic_DNA"/>
</dbReference>
<sequence length="136" mass="15289">MSDRSLRGMRLGSQSMQSEEGVVFADRVLYDYRCMTCNADSTIAFAIEAEAPEEWECRGCGAPAVLLVNSEPIHTNNLAEKPPRTHWDMLLERRTVEELEALLAERLDILRERRGTATPRTEVQAPRVGAEESQLA</sequence>
<dbReference type="InterPro" id="IPR025182">
    <property type="entry name" value="RNApol-bd_RbpA"/>
</dbReference>
<comment type="similarity">
    <text evidence="1">Belongs to the RNA polymerase-binding protein RbpA family.</text>
</comment>
<evidence type="ECO:0000313" key="4">
    <source>
        <dbReference type="Proteomes" id="UP000219994"/>
    </source>
</evidence>
<dbReference type="HAMAP" id="MF_01483">
    <property type="entry name" value="RbpA"/>
    <property type="match status" value="1"/>
</dbReference>
<protein>
    <recommendedName>
        <fullName evidence="1">RNA polymerase-binding protein RbpA</fullName>
    </recommendedName>
</protein>
<evidence type="ECO:0000256" key="1">
    <source>
        <dbReference type="HAMAP-Rule" id="MF_01483"/>
    </source>
</evidence>
<comment type="caution">
    <text evidence="1">Lacks conserved residue(s) required for the propagation of feature annotation.</text>
</comment>
<organism evidence="3 4">
    <name type="scientific">Candidatus Lumbricidiphila eiseniae</name>
    <dbReference type="NCBI Taxonomy" id="1969409"/>
    <lineage>
        <taxon>Bacteria</taxon>
        <taxon>Bacillati</taxon>
        <taxon>Actinomycetota</taxon>
        <taxon>Actinomycetes</taxon>
        <taxon>Micrococcales</taxon>
        <taxon>Microbacteriaceae</taxon>
        <taxon>Candidatus Lumbricidiphila</taxon>
    </lineage>
</organism>
<dbReference type="Gene3D" id="2.20.28.270">
    <property type="entry name" value="RNA polymerase-binding protein A"/>
    <property type="match status" value="1"/>
</dbReference>
<comment type="subunit">
    <text evidence="1">Forms a complex with the RNAP catalytic core and with free principal sigma factors.</text>
</comment>
<dbReference type="Pfam" id="PF13397">
    <property type="entry name" value="RbpA"/>
    <property type="match status" value="1"/>
</dbReference>
<name>A0A2A6FRS7_9MICO</name>
<dbReference type="AlphaFoldDB" id="A0A2A6FRS7"/>
<evidence type="ECO:0000256" key="2">
    <source>
        <dbReference type="SAM" id="MobiDB-lite"/>
    </source>
</evidence>
<keyword evidence="1" id="KW-0804">Transcription</keyword>
<dbReference type="GO" id="GO:0001000">
    <property type="term" value="F:bacterial-type RNA polymerase core enzyme binding"/>
    <property type="evidence" value="ECO:0007669"/>
    <property type="project" value="UniProtKB-UniRule"/>
</dbReference>
<reference evidence="4" key="1">
    <citation type="submission" date="2017-03" db="EMBL/GenBank/DDBJ databases">
        <authorList>
            <person name="Lund M.B."/>
        </authorList>
    </citation>
    <scope>NUCLEOTIDE SEQUENCE [LARGE SCALE GENOMIC DNA]</scope>
</reference>
<dbReference type="GO" id="GO:0045893">
    <property type="term" value="P:positive regulation of DNA-templated transcription"/>
    <property type="evidence" value="ECO:0007669"/>
    <property type="project" value="UniProtKB-UniRule"/>
</dbReference>
<keyword evidence="1" id="KW-0805">Transcription regulation</keyword>
<dbReference type="InterPro" id="IPR038638">
    <property type="entry name" value="RbpA_sf"/>
</dbReference>
<accession>A0A2A6FRS7</accession>
<feature type="region of interest" description="Disordered" evidence="2">
    <location>
        <begin position="114"/>
        <end position="136"/>
    </location>
</feature>
<evidence type="ECO:0000313" key="3">
    <source>
        <dbReference type="EMBL" id="PDQ35301.1"/>
    </source>
</evidence>
<dbReference type="Proteomes" id="UP000219994">
    <property type="component" value="Unassembled WGS sequence"/>
</dbReference>
<gene>
    <name evidence="1" type="primary">rbpA</name>
    <name evidence="3" type="ORF">B5766_06800</name>
</gene>
<proteinExistence type="inferred from homology"/>